<reference evidence="1 2" key="1">
    <citation type="journal article" date="2016" name="Mol. Biol. Evol.">
        <title>Comparative Genomics of Early-Diverging Mushroom-Forming Fungi Provides Insights into the Origins of Lignocellulose Decay Capabilities.</title>
        <authorList>
            <person name="Nagy L.G."/>
            <person name="Riley R."/>
            <person name="Tritt A."/>
            <person name="Adam C."/>
            <person name="Daum C."/>
            <person name="Floudas D."/>
            <person name="Sun H."/>
            <person name="Yadav J.S."/>
            <person name="Pangilinan J."/>
            <person name="Larsson K.H."/>
            <person name="Matsuura K."/>
            <person name="Barry K."/>
            <person name="Labutti K."/>
            <person name="Kuo R."/>
            <person name="Ohm R.A."/>
            <person name="Bhattacharya S.S."/>
            <person name="Shirouzu T."/>
            <person name="Yoshinaga Y."/>
            <person name="Martin F.M."/>
            <person name="Grigoriev I.V."/>
            <person name="Hibbett D.S."/>
        </authorList>
    </citation>
    <scope>NUCLEOTIDE SEQUENCE [LARGE SCALE GENOMIC DNA]</scope>
    <source>
        <strain evidence="1 2">TUFC12733</strain>
    </source>
</reference>
<sequence>MSTSSGMTTMSKPVTGKYVPTTMALRGGERRRLRIFEKGMLVTLHWMREIGQMHSNDLVSIAIAGSIFFPSAISARWHTVQDRDLRVLMQLLDQNEPDNTKATDQQVERGIMYARQVRVLDFNLKKSIVTPDKQRQQLDRLFRRPLSPFPSLESLTVSVEQSVDLHDITKWFTSSLEVFDLFVPGKAGCDAEWNPALLRVMECLRIHCLHLDTLSVQGIPLQPNIFPQALVDVIRSKQTSLVAFHIDAHALSEDMLDALRGCVGLECIHVTQRTPFFNLPRRVYPPTRLAAGDNLDMTLEGNLFMLTSLLRGITIQPGVLSVYCWTDQKSILCAHQLPYVISTTFKELKELSISFDLSPGVSELPYPIQLSDFQCLGEHLHYLKKLHLVCHLNHSLSITDSDLSLCLSSLHRLEDFTLLWDQSAMSLQEKSYGRRHERLTWPGILRLVHRDSLLQRVYLGHIDLKSLFELPDVPLVAPSFLVRTKTADVGTVWETALVLQRKPYYITLELDDVEQTRVVTKALTYVEQARLRHIGQRSRTQDSH</sequence>
<organism evidence="1 2">
    <name type="scientific">Calocera viscosa (strain TUFC12733)</name>
    <dbReference type="NCBI Taxonomy" id="1330018"/>
    <lineage>
        <taxon>Eukaryota</taxon>
        <taxon>Fungi</taxon>
        <taxon>Dikarya</taxon>
        <taxon>Basidiomycota</taxon>
        <taxon>Agaricomycotina</taxon>
        <taxon>Dacrymycetes</taxon>
        <taxon>Dacrymycetales</taxon>
        <taxon>Dacrymycetaceae</taxon>
        <taxon>Calocera</taxon>
    </lineage>
</organism>
<gene>
    <name evidence="1" type="ORF">CALVIDRAFT_562083</name>
</gene>
<evidence type="ECO:0000313" key="2">
    <source>
        <dbReference type="Proteomes" id="UP000076738"/>
    </source>
</evidence>
<dbReference type="Gene3D" id="3.80.10.10">
    <property type="entry name" value="Ribonuclease Inhibitor"/>
    <property type="match status" value="1"/>
</dbReference>
<protein>
    <submittedName>
        <fullName evidence="1">Uncharacterized protein</fullName>
    </submittedName>
</protein>
<accession>A0A167PCA1</accession>
<name>A0A167PCA1_CALVF</name>
<dbReference type="OrthoDB" id="10528041at2759"/>
<dbReference type="AlphaFoldDB" id="A0A167PCA1"/>
<proteinExistence type="predicted"/>
<keyword evidence="2" id="KW-1185">Reference proteome</keyword>
<dbReference type="Proteomes" id="UP000076738">
    <property type="component" value="Unassembled WGS sequence"/>
</dbReference>
<dbReference type="InterPro" id="IPR032675">
    <property type="entry name" value="LRR_dom_sf"/>
</dbReference>
<evidence type="ECO:0000313" key="1">
    <source>
        <dbReference type="EMBL" id="KZO98641.1"/>
    </source>
</evidence>
<dbReference type="EMBL" id="KV417275">
    <property type="protein sequence ID" value="KZO98641.1"/>
    <property type="molecule type" value="Genomic_DNA"/>
</dbReference>